<name>A0A7W6BGI7_9SPHN</name>
<gene>
    <name evidence="3" type="ORF">GGR43_000146</name>
</gene>
<feature type="region of interest" description="Disordered" evidence="1">
    <location>
        <begin position="152"/>
        <end position="198"/>
    </location>
</feature>
<dbReference type="RefSeq" id="WP_246343256.1">
    <property type="nucleotide sequence ID" value="NZ_BSPS01000100.1"/>
</dbReference>
<dbReference type="Proteomes" id="UP000571950">
    <property type="component" value="Unassembled WGS sequence"/>
</dbReference>
<evidence type="ECO:0000256" key="1">
    <source>
        <dbReference type="SAM" id="MobiDB-lite"/>
    </source>
</evidence>
<evidence type="ECO:0000313" key="4">
    <source>
        <dbReference type="Proteomes" id="UP000571950"/>
    </source>
</evidence>
<evidence type="ECO:0000313" key="3">
    <source>
        <dbReference type="EMBL" id="MBB3924452.1"/>
    </source>
</evidence>
<reference evidence="3 4" key="1">
    <citation type="submission" date="2020-08" db="EMBL/GenBank/DDBJ databases">
        <title>Genomic Encyclopedia of Type Strains, Phase IV (KMG-IV): sequencing the most valuable type-strain genomes for metagenomic binning, comparative biology and taxonomic classification.</title>
        <authorList>
            <person name="Goeker M."/>
        </authorList>
    </citation>
    <scope>NUCLEOTIDE SEQUENCE [LARGE SCALE GENOMIC DNA]</scope>
    <source>
        <strain evidence="3 4">DSM 26189</strain>
    </source>
</reference>
<feature type="compositionally biased region" description="Basic and acidic residues" evidence="1">
    <location>
        <begin position="152"/>
        <end position="170"/>
    </location>
</feature>
<feature type="signal peptide" evidence="2">
    <location>
        <begin position="1"/>
        <end position="25"/>
    </location>
</feature>
<feature type="chain" id="PRO_5031128158" description="Secreted protein" evidence="2">
    <location>
        <begin position="26"/>
        <end position="198"/>
    </location>
</feature>
<protein>
    <recommendedName>
        <fullName evidence="5">Secreted protein</fullName>
    </recommendedName>
</protein>
<organism evidence="3 4">
    <name type="scientific">Sphingobium jiangsuense</name>
    <dbReference type="NCBI Taxonomy" id="870476"/>
    <lineage>
        <taxon>Bacteria</taxon>
        <taxon>Pseudomonadati</taxon>
        <taxon>Pseudomonadota</taxon>
        <taxon>Alphaproteobacteria</taxon>
        <taxon>Sphingomonadales</taxon>
        <taxon>Sphingomonadaceae</taxon>
        <taxon>Sphingobium</taxon>
    </lineage>
</organism>
<accession>A0A7W6BGI7</accession>
<sequence>MHHRLTYVLGAGAAALIATATPALAQGEVAGPSAERIRQVIVYGDDPCPASTGGEITVCARQEEKERYRIPKELRENPDFGSTRNEAWANRVKSIEYVGKSGTESCTPDGAGGVTGCFTKLAAQAKAERRMTGEQSWADLVAAEREKRLSTIDADSEKIEERVKAEEAARARAAQEGLEDKGAPVTTPPADSKPDHRH</sequence>
<comment type="caution">
    <text evidence="3">The sequence shown here is derived from an EMBL/GenBank/DDBJ whole genome shotgun (WGS) entry which is preliminary data.</text>
</comment>
<keyword evidence="2" id="KW-0732">Signal</keyword>
<proteinExistence type="predicted"/>
<dbReference type="AlphaFoldDB" id="A0A7W6BGI7"/>
<keyword evidence="4" id="KW-1185">Reference proteome</keyword>
<dbReference type="EMBL" id="JACIDT010000001">
    <property type="protein sequence ID" value="MBB3924452.1"/>
    <property type="molecule type" value="Genomic_DNA"/>
</dbReference>
<evidence type="ECO:0000256" key="2">
    <source>
        <dbReference type="SAM" id="SignalP"/>
    </source>
</evidence>
<evidence type="ECO:0008006" key="5">
    <source>
        <dbReference type="Google" id="ProtNLM"/>
    </source>
</evidence>